<proteinExistence type="predicted"/>
<dbReference type="RefSeq" id="XP_024869450.1">
    <property type="nucleotide sequence ID" value="XM_025013682.1"/>
</dbReference>
<evidence type="ECO:0000313" key="3">
    <source>
        <dbReference type="RefSeq" id="XP_024869450.1"/>
    </source>
</evidence>
<sequence length="115" mass="13555">MSDCWKSYNCLNNEGFQYLTVNHSYNFVDPETGAHTQNIECVWREVRGNIPRYGTREDHVLGYLNEYLFKRAYSRLERIENFFDVIAELYPPISTFEDQPELEPETSDEPTACCL</sequence>
<feature type="region of interest" description="Disordered" evidence="1">
    <location>
        <begin position="96"/>
        <end position="115"/>
    </location>
</feature>
<dbReference type="Proteomes" id="UP000504618">
    <property type="component" value="Unplaced"/>
</dbReference>
<keyword evidence="2" id="KW-1185">Reference proteome</keyword>
<dbReference type="InterPro" id="IPR053164">
    <property type="entry name" value="IS1016-like_transposase"/>
</dbReference>
<reference evidence="3" key="1">
    <citation type="submission" date="2025-08" db="UniProtKB">
        <authorList>
            <consortium name="RefSeq"/>
        </authorList>
    </citation>
    <scope>IDENTIFICATION</scope>
    <source>
        <tissue evidence="3">Whole body</tissue>
    </source>
</reference>
<dbReference type="GeneID" id="112453119"/>
<accession>A0A6J1PJP5</accession>
<dbReference type="OrthoDB" id="10052789at2759"/>
<dbReference type="PANTHER" id="PTHR47163:SF2">
    <property type="entry name" value="SI:DKEY-17M8.2"/>
    <property type="match status" value="1"/>
</dbReference>
<dbReference type="AlphaFoldDB" id="A0A6J1PJP5"/>
<dbReference type="PANTHER" id="PTHR47163">
    <property type="entry name" value="DDE_TNP_IS1595 DOMAIN-CONTAINING PROTEIN"/>
    <property type="match status" value="1"/>
</dbReference>
<feature type="compositionally biased region" description="Acidic residues" evidence="1">
    <location>
        <begin position="98"/>
        <end position="108"/>
    </location>
</feature>
<organism evidence="2 3">
    <name type="scientific">Temnothorax curvispinosus</name>
    <dbReference type="NCBI Taxonomy" id="300111"/>
    <lineage>
        <taxon>Eukaryota</taxon>
        <taxon>Metazoa</taxon>
        <taxon>Ecdysozoa</taxon>
        <taxon>Arthropoda</taxon>
        <taxon>Hexapoda</taxon>
        <taxon>Insecta</taxon>
        <taxon>Pterygota</taxon>
        <taxon>Neoptera</taxon>
        <taxon>Endopterygota</taxon>
        <taxon>Hymenoptera</taxon>
        <taxon>Apocrita</taxon>
        <taxon>Aculeata</taxon>
        <taxon>Formicoidea</taxon>
        <taxon>Formicidae</taxon>
        <taxon>Myrmicinae</taxon>
        <taxon>Temnothorax</taxon>
    </lineage>
</organism>
<protein>
    <submittedName>
        <fullName evidence="3">Uncharacterized protein LOC112453119</fullName>
    </submittedName>
</protein>
<gene>
    <name evidence="3" type="primary">LOC112453119</name>
</gene>
<name>A0A6J1PJP5_9HYME</name>
<evidence type="ECO:0000256" key="1">
    <source>
        <dbReference type="SAM" id="MobiDB-lite"/>
    </source>
</evidence>
<evidence type="ECO:0000313" key="2">
    <source>
        <dbReference type="Proteomes" id="UP000504618"/>
    </source>
</evidence>